<dbReference type="PROSITE" id="PS50279">
    <property type="entry name" value="BPTI_KUNITZ_2"/>
    <property type="match status" value="3"/>
</dbReference>
<sequence>MILHGTLGIKLKTTVIPILIMITKFSLNSYYYDSREEKCKEFIWTGCVGNGNRFHDYNSCNSTCSGVKGKNTSKACLLKRAEGGCNGNCVKYYYDSSDKKCKEFIWTGCSGNGNRFHDYNSCNSTCSARKACHFKKMEGTCNGKYLRYYYDSVYDKCKRFLWTGCLGNGNRFFDFISCNSTCAGKRRRVLGKVKSPRLMRLFRQRETLKCHRKLQRATFRFYQLGFGQ</sequence>
<evidence type="ECO:0000259" key="2">
    <source>
        <dbReference type="PROSITE" id="PS50279"/>
    </source>
</evidence>
<dbReference type="Pfam" id="PF00014">
    <property type="entry name" value="Kunitz_BPTI"/>
    <property type="match status" value="3"/>
</dbReference>
<dbReference type="GO" id="GO:0004867">
    <property type="term" value="F:serine-type endopeptidase inhibitor activity"/>
    <property type="evidence" value="ECO:0007669"/>
    <property type="project" value="InterPro"/>
</dbReference>
<dbReference type="InterPro" id="IPR002223">
    <property type="entry name" value="Kunitz_BPTI"/>
</dbReference>
<reference evidence="3" key="1">
    <citation type="submission" date="2023-09" db="UniProtKB">
        <authorList>
            <consortium name="Ensembl"/>
        </authorList>
    </citation>
    <scope>IDENTIFICATION</scope>
</reference>
<protein>
    <recommendedName>
        <fullName evidence="2">BPTI/Kunitz inhibitor domain-containing protein</fullName>
    </recommendedName>
</protein>
<dbReference type="InterPro" id="IPR050098">
    <property type="entry name" value="TFPI/VKTCI-like"/>
</dbReference>
<dbReference type="Ensembl" id="ENSPNYT00000017299.1">
    <property type="protein sequence ID" value="ENSPNYP00000016878.1"/>
    <property type="gene ID" value="ENSPNYG00000012790.1"/>
</dbReference>
<feature type="domain" description="BPTI/Kunitz inhibitor" evidence="2">
    <location>
        <begin position="76"/>
        <end position="126"/>
    </location>
</feature>
<dbReference type="PANTHER" id="PTHR10083">
    <property type="entry name" value="KUNITZ-TYPE PROTEASE INHIBITOR-RELATED"/>
    <property type="match status" value="1"/>
</dbReference>
<evidence type="ECO:0000256" key="1">
    <source>
        <dbReference type="ARBA" id="ARBA00023157"/>
    </source>
</evidence>
<accession>A0A3B4G560</accession>
<keyword evidence="1" id="KW-1015">Disulfide bond</keyword>
<feature type="domain" description="BPTI/Kunitz inhibitor" evidence="2">
    <location>
        <begin position="30"/>
        <end position="64"/>
    </location>
</feature>
<dbReference type="PRINTS" id="PR00759">
    <property type="entry name" value="BASICPTASE"/>
</dbReference>
<dbReference type="Gene3D" id="4.10.410.10">
    <property type="entry name" value="Pancreatic trypsin inhibitor Kunitz domain"/>
    <property type="match status" value="3"/>
</dbReference>
<dbReference type="SMART" id="SM00131">
    <property type="entry name" value="KU"/>
    <property type="match status" value="3"/>
</dbReference>
<dbReference type="SUPFAM" id="SSF57362">
    <property type="entry name" value="BPTI-like"/>
    <property type="match status" value="3"/>
</dbReference>
<dbReference type="GO" id="GO:0005615">
    <property type="term" value="C:extracellular space"/>
    <property type="evidence" value="ECO:0007669"/>
    <property type="project" value="TreeGrafter"/>
</dbReference>
<name>A0A3B4G560_9CICH</name>
<dbReference type="CDD" id="cd00109">
    <property type="entry name" value="Kunitz-type"/>
    <property type="match status" value="2"/>
</dbReference>
<feature type="domain" description="BPTI/Kunitz inhibitor" evidence="2">
    <location>
        <begin position="132"/>
        <end position="182"/>
    </location>
</feature>
<dbReference type="PANTHER" id="PTHR10083:SF373">
    <property type="entry name" value="SERINE PEPTIDASE INHIBITOR, KUNITZ TYPE, 2"/>
    <property type="match status" value="1"/>
</dbReference>
<evidence type="ECO:0000313" key="3">
    <source>
        <dbReference type="Ensembl" id="ENSPNYP00000016878.1"/>
    </source>
</evidence>
<dbReference type="InterPro" id="IPR020901">
    <property type="entry name" value="Prtase_inh_Kunz-CS"/>
</dbReference>
<organism evidence="3">
    <name type="scientific">Pundamilia nyererei</name>
    <dbReference type="NCBI Taxonomy" id="303518"/>
    <lineage>
        <taxon>Eukaryota</taxon>
        <taxon>Metazoa</taxon>
        <taxon>Chordata</taxon>
        <taxon>Craniata</taxon>
        <taxon>Vertebrata</taxon>
        <taxon>Euteleostomi</taxon>
        <taxon>Actinopterygii</taxon>
        <taxon>Neopterygii</taxon>
        <taxon>Teleostei</taxon>
        <taxon>Neoteleostei</taxon>
        <taxon>Acanthomorphata</taxon>
        <taxon>Ovalentaria</taxon>
        <taxon>Cichlomorphae</taxon>
        <taxon>Cichliformes</taxon>
        <taxon>Cichlidae</taxon>
        <taxon>African cichlids</taxon>
        <taxon>Pseudocrenilabrinae</taxon>
        <taxon>Haplochromini</taxon>
        <taxon>Pundamilia</taxon>
    </lineage>
</organism>
<dbReference type="GeneTree" id="ENSGT00940000164331"/>
<dbReference type="PROSITE" id="PS00280">
    <property type="entry name" value="BPTI_KUNITZ_1"/>
    <property type="match status" value="2"/>
</dbReference>
<proteinExistence type="predicted"/>
<dbReference type="AlphaFoldDB" id="A0A3B4G560"/>
<dbReference type="InterPro" id="IPR036880">
    <property type="entry name" value="Kunitz_BPTI_sf"/>
</dbReference>